<name>A0AAW0T818_SCYPA</name>
<evidence type="ECO:0000313" key="1">
    <source>
        <dbReference type="EMBL" id="KAK8383735.1"/>
    </source>
</evidence>
<evidence type="ECO:0000313" key="2">
    <source>
        <dbReference type="Proteomes" id="UP001487740"/>
    </source>
</evidence>
<proteinExistence type="predicted"/>
<dbReference type="AlphaFoldDB" id="A0AAW0T818"/>
<comment type="caution">
    <text evidence="1">The sequence shown here is derived from an EMBL/GenBank/DDBJ whole genome shotgun (WGS) entry which is preliminary data.</text>
</comment>
<protein>
    <submittedName>
        <fullName evidence="1">Uncharacterized protein</fullName>
    </submittedName>
</protein>
<organism evidence="1 2">
    <name type="scientific">Scylla paramamosain</name>
    <name type="common">Mud crab</name>
    <dbReference type="NCBI Taxonomy" id="85552"/>
    <lineage>
        <taxon>Eukaryota</taxon>
        <taxon>Metazoa</taxon>
        <taxon>Ecdysozoa</taxon>
        <taxon>Arthropoda</taxon>
        <taxon>Crustacea</taxon>
        <taxon>Multicrustacea</taxon>
        <taxon>Malacostraca</taxon>
        <taxon>Eumalacostraca</taxon>
        <taxon>Eucarida</taxon>
        <taxon>Decapoda</taxon>
        <taxon>Pleocyemata</taxon>
        <taxon>Brachyura</taxon>
        <taxon>Eubrachyura</taxon>
        <taxon>Portunoidea</taxon>
        <taxon>Portunidae</taxon>
        <taxon>Portuninae</taxon>
        <taxon>Scylla</taxon>
    </lineage>
</organism>
<reference evidence="1 2" key="1">
    <citation type="submission" date="2023-03" db="EMBL/GenBank/DDBJ databases">
        <title>High-quality genome of Scylla paramamosain provides insights in environmental adaptation.</title>
        <authorList>
            <person name="Zhang L."/>
        </authorList>
    </citation>
    <scope>NUCLEOTIDE SEQUENCE [LARGE SCALE GENOMIC DNA]</scope>
    <source>
        <strain evidence="1">LZ_2023a</strain>
        <tissue evidence="1">Muscle</tissue>
    </source>
</reference>
<gene>
    <name evidence="1" type="ORF">O3P69_015885</name>
</gene>
<sequence length="84" mass="9091">MTSGTRAAGKPEREEACVAACFGEAWLTGRWLAGDTESRPNSASYFTVGFFVLLFSSVKWLCAAPFHSLASLFCTCCLLRSSLT</sequence>
<accession>A0AAW0T818</accession>
<dbReference type="EMBL" id="JARAKH010000036">
    <property type="protein sequence ID" value="KAK8383735.1"/>
    <property type="molecule type" value="Genomic_DNA"/>
</dbReference>
<dbReference type="Proteomes" id="UP001487740">
    <property type="component" value="Unassembled WGS sequence"/>
</dbReference>
<keyword evidence="2" id="KW-1185">Reference proteome</keyword>